<evidence type="ECO:0000313" key="5">
    <source>
        <dbReference type="EMBL" id="KAG7175733.1"/>
    </source>
</evidence>
<feature type="non-terminal residue" evidence="5">
    <location>
        <position position="1"/>
    </location>
</feature>
<name>A0A8J5NAE4_HOMAM</name>
<comment type="caution">
    <text evidence="5">The sequence shown here is derived from an EMBL/GenBank/DDBJ whole genome shotgun (WGS) entry which is preliminary data.</text>
</comment>
<feature type="chain" id="PRO_5035152321" evidence="3">
    <location>
        <begin position="17"/>
        <end position="166"/>
    </location>
</feature>
<dbReference type="AlphaFoldDB" id="A0A8J5NAE4"/>
<evidence type="ECO:0000256" key="3">
    <source>
        <dbReference type="SAM" id="SignalP"/>
    </source>
</evidence>
<proteinExistence type="predicted"/>
<feature type="domain" description="CUB" evidence="4">
    <location>
        <begin position="33"/>
        <end position="145"/>
    </location>
</feature>
<evidence type="ECO:0000313" key="6">
    <source>
        <dbReference type="Proteomes" id="UP000747542"/>
    </source>
</evidence>
<dbReference type="Gene3D" id="2.60.120.290">
    <property type="entry name" value="Spermadhesin, CUB domain"/>
    <property type="match status" value="1"/>
</dbReference>
<dbReference type="PROSITE" id="PS01180">
    <property type="entry name" value="CUB"/>
    <property type="match status" value="1"/>
</dbReference>
<keyword evidence="3" id="KW-0732">Signal</keyword>
<dbReference type="EMBL" id="JAHLQT010004640">
    <property type="protein sequence ID" value="KAG7175733.1"/>
    <property type="molecule type" value="Genomic_DNA"/>
</dbReference>
<dbReference type="CDD" id="cd00041">
    <property type="entry name" value="CUB"/>
    <property type="match status" value="1"/>
</dbReference>
<dbReference type="InterPro" id="IPR000859">
    <property type="entry name" value="CUB_dom"/>
</dbReference>
<evidence type="ECO:0000256" key="1">
    <source>
        <dbReference type="ARBA" id="ARBA00023157"/>
    </source>
</evidence>
<feature type="signal peptide" evidence="3">
    <location>
        <begin position="1"/>
        <end position="16"/>
    </location>
</feature>
<evidence type="ECO:0000256" key="2">
    <source>
        <dbReference type="PROSITE-ProRule" id="PRU00059"/>
    </source>
</evidence>
<dbReference type="Proteomes" id="UP000747542">
    <property type="component" value="Unassembled WGS sequence"/>
</dbReference>
<keyword evidence="1 2" id="KW-1015">Disulfide bond</keyword>
<accession>A0A8J5NAE4</accession>
<dbReference type="InterPro" id="IPR035914">
    <property type="entry name" value="Sperma_CUB_dom_sf"/>
</dbReference>
<organism evidence="5 6">
    <name type="scientific">Homarus americanus</name>
    <name type="common">American lobster</name>
    <dbReference type="NCBI Taxonomy" id="6706"/>
    <lineage>
        <taxon>Eukaryota</taxon>
        <taxon>Metazoa</taxon>
        <taxon>Ecdysozoa</taxon>
        <taxon>Arthropoda</taxon>
        <taxon>Crustacea</taxon>
        <taxon>Multicrustacea</taxon>
        <taxon>Malacostraca</taxon>
        <taxon>Eumalacostraca</taxon>
        <taxon>Eucarida</taxon>
        <taxon>Decapoda</taxon>
        <taxon>Pleocyemata</taxon>
        <taxon>Astacidea</taxon>
        <taxon>Nephropoidea</taxon>
        <taxon>Nephropidae</taxon>
        <taxon>Homarus</taxon>
    </lineage>
</organism>
<dbReference type="Pfam" id="PF00431">
    <property type="entry name" value="CUB"/>
    <property type="match status" value="1"/>
</dbReference>
<gene>
    <name evidence="5" type="primary">Cubn-L12</name>
    <name evidence="5" type="ORF">Hamer_G026708</name>
</gene>
<sequence>MVTPALVLMVIAGVAADSFQVPAQARRLVTEDCGEINMVPGETKVIQDESNPSGNCSPNQRCQWTFNCGPEKSTYLKFRCPYFCLGDSTNCVKDRLILTSRGATERHCGTNSPDGTITSTGFARVTFRANRAVEDTGFRCYVCCFDKPTIVTKPPPTIVTKPPPTI</sequence>
<reference evidence="5" key="1">
    <citation type="journal article" date="2021" name="Sci. Adv.">
        <title>The American lobster genome reveals insights on longevity, neural, and immune adaptations.</title>
        <authorList>
            <person name="Polinski J.M."/>
            <person name="Zimin A.V."/>
            <person name="Clark K.F."/>
            <person name="Kohn A.B."/>
            <person name="Sadowski N."/>
            <person name="Timp W."/>
            <person name="Ptitsyn A."/>
            <person name="Khanna P."/>
            <person name="Romanova D.Y."/>
            <person name="Williams P."/>
            <person name="Greenwood S.J."/>
            <person name="Moroz L.L."/>
            <person name="Walt D.R."/>
            <person name="Bodnar A.G."/>
        </authorList>
    </citation>
    <scope>NUCLEOTIDE SEQUENCE</scope>
    <source>
        <strain evidence="5">GMGI-L3</strain>
    </source>
</reference>
<feature type="disulfide bond" evidence="2">
    <location>
        <begin position="91"/>
        <end position="108"/>
    </location>
</feature>
<keyword evidence="6" id="KW-1185">Reference proteome</keyword>
<protein>
    <submittedName>
        <fullName evidence="5">Cubilin-like 12</fullName>
    </submittedName>
</protein>
<evidence type="ECO:0000259" key="4">
    <source>
        <dbReference type="PROSITE" id="PS01180"/>
    </source>
</evidence>
<dbReference type="SUPFAM" id="SSF49854">
    <property type="entry name" value="Spermadhesin, CUB domain"/>
    <property type="match status" value="1"/>
</dbReference>
<comment type="caution">
    <text evidence="2">Lacks conserved residue(s) required for the propagation of feature annotation.</text>
</comment>